<dbReference type="Gene3D" id="1.10.260.40">
    <property type="entry name" value="lambda repressor-like DNA-binding domains"/>
    <property type="match status" value="1"/>
</dbReference>
<dbReference type="Proteomes" id="UP001241072">
    <property type="component" value="Unassembled WGS sequence"/>
</dbReference>
<dbReference type="PROSITE" id="PS50932">
    <property type="entry name" value="HTH_LACI_2"/>
    <property type="match status" value="1"/>
</dbReference>
<dbReference type="PANTHER" id="PTHR30146:SF109">
    <property type="entry name" value="HTH-TYPE TRANSCRIPTIONAL REGULATOR GALS"/>
    <property type="match status" value="1"/>
</dbReference>
<dbReference type="InterPro" id="IPR010982">
    <property type="entry name" value="Lambda_DNA-bd_dom_sf"/>
</dbReference>
<protein>
    <submittedName>
        <fullName evidence="5">LacI family DNA-binding transcriptional regulator</fullName>
    </submittedName>
</protein>
<dbReference type="Gene3D" id="3.40.50.2300">
    <property type="match status" value="2"/>
</dbReference>
<reference evidence="5 6" key="1">
    <citation type="submission" date="2023-07" db="EMBL/GenBank/DDBJ databases">
        <title>Protaetiibacter sp. nov WY-16 isolated from soil.</title>
        <authorList>
            <person name="Liu B."/>
            <person name="Wan Y."/>
        </authorList>
    </citation>
    <scope>NUCLEOTIDE SEQUENCE [LARGE SCALE GENOMIC DNA]</scope>
    <source>
        <strain evidence="5 6">WY-16</strain>
    </source>
</reference>
<organism evidence="5 6">
    <name type="scientific">Antiquaquibacter soli</name>
    <dbReference type="NCBI Taxonomy" id="3064523"/>
    <lineage>
        <taxon>Bacteria</taxon>
        <taxon>Bacillati</taxon>
        <taxon>Actinomycetota</taxon>
        <taxon>Actinomycetes</taxon>
        <taxon>Micrococcales</taxon>
        <taxon>Microbacteriaceae</taxon>
        <taxon>Antiquaquibacter</taxon>
    </lineage>
</organism>
<proteinExistence type="predicted"/>
<dbReference type="GO" id="GO:0003677">
    <property type="term" value="F:DNA binding"/>
    <property type="evidence" value="ECO:0007669"/>
    <property type="project" value="UniProtKB-KW"/>
</dbReference>
<evidence type="ECO:0000313" key="5">
    <source>
        <dbReference type="EMBL" id="MDO7883441.1"/>
    </source>
</evidence>
<dbReference type="InterPro" id="IPR000843">
    <property type="entry name" value="HTH_LacI"/>
</dbReference>
<dbReference type="Pfam" id="PF00532">
    <property type="entry name" value="Peripla_BP_1"/>
    <property type="match status" value="1"/>
</dbReference>
<keyword evidence="3" id="KW-0804">Transcription</keyword>
<dbReference type="InterPro" id="IPR028082">
    <property type="entry name" value="Peripla_BP_I"/>
</dbReference>
<keyword evidence="1" id="KW-0805">Transcription regulation</keyword>
<feature type="domain" description="HTH lacI-type" evidence="4">
    <location>
        <begin position="6"/>
        <end position="60"/>
    </location>
</feature>
<gene>
    <name evidence="5" type="ORF">Q5716_14505</name>
</gene>
<keyword evidence="6" id="KW-1185">Reference proteome</keyword>
<accession>A0ABT9BQZ0</accession>
<dbReference type="PROSITE" id="PS00356">
    <property type="entry name" value="HTH_LACI_1"/>
    <property type="match status" value="1"/>
</dbReference>
<dbReference type="SUPFAM" id="SSF47413">
    <property type="entry name" value="lambda repressor-like DNA-binding domains"/>
    <property type="match status" value="1"/>
</dbReference>
<evidence type="ECO:0000313" key="6">
    <source>
        <dbReference type="Proteomes" id="UP001241072"/>
    </source>
</evidence>
<keyword evidence="2 5" id="KW-0238">DNA-binding</keyword>
<evidence type="ECO:0000256" key="3">
    <source>
        <dbReference type="ARBA" id="ARBA00023163"/>
    </source>
</evidence>
<comment type="caution">
    <text evidence="5">The sequence shown here is derived from an EMBL/GenBank/DDBJ whole genome shotgun (WGS) entry which is preliminary data.</text>
</comment>
<name>A0ABT9BQZ0_9MICO</name>
<dbReference type="EMBL" id="JAUQUB010000005">
    <property type="protein sequence ID" value="MDO7883441.1"/>
    <property type="molecule type" value="Genomic_DNA"/>
</dbReference>
<dbReference type="PANTHER" id="PTHR30146">
    <property type="entry name" value="LACI-RELATED TRANSCRIPTIONAL REPRESSOR"/>
    <property type="match status" value="1"/>
</dbReference>
<dbReference type="InterPro" id="IPR001761">
    <property type="entry name" value="Peripla_BP/Lac1_sug-bd_dom"/>
</dbReference>
<dbReference type="SUPFAM" id="SSF53822">
    <property type="entry name" value="Periplasmic binding protein-like I"/>
    <property type="match status" value="1"/>
</dbReference>
<dbReference type="SMART" id="SM00354">
    <property type="entry name" value="HTH_LACI"/>
    <property type="match status" value="1"/>
</dbReference>
<dbReference type="CDD" id="cd06267">
    <property type="entry name" value="PBP1_LacI_sugar_binding-like"/>
    <property type="match status" value="1"/>
</dbReference>
<sequence length="353" mass="37466">MSNRSVRLVEVARAADVSLATASQVMNGSGRVAEATRQRVLETARRLDYRPNALARSVASGRSSTVGILAENASGMFCMPVLVGANRSLSRVDLASTLYDAAHDVKLRREHVRRLQARHVDGVVVIGEGTDSRSASVSHEFSGPVVYALSRSDDPQDICVLPDDAHAGALAAQHFLEVGRSRIAHVTAESSLTSVRDRERGLTEELERAGQRLVDVSYGSFTRDWGFAAARRMVEDGSIRDIDAIFAGNDQIAIGLEAQLLASGIRIPEDVAIVGVDNAAGMIGNTDPFLTSIDLRFDVVGATAADLAVARLDPAADDDKPTIVTVPGMLVPGRSTVGGTTSPRSLVLESLIS</sequence>
<evidence type="ECO:0000256" key="2">
    <source>
        <dbReference type="ARBA" id="ARBA00023125"/>
    </source>
</evidence>
<evidence type="ECO:0000259" key="4">
    <source>
        <dbReference type="PROSITE" id="PS50932"/>
    </source>
</evidence>
<dbReference type="RefSeq" id="WP_305003868.1">
    <property type="nucleotide sequence ID" value="NZ_JAUQUB010000005.1"/>
</dbReference>
<evidence type="ECO:0000256" key="1">
    <source>
        <dbReference type="ARBA" id="ARBA00023015"/>
    </source>
</evidence>
<dbReference type="CDD" id="cd01392">
    <property type="entry name" value="HTH_LacI"/>
    <property type="match status" value="1"/>
</dbReference>
<dbReference type="Pfam" id="PF00356">
    <property type="entry name" value="LacI"/>
    <property type="match status" value="1"/>
</dbReference>